<comment type="subcellular location">
    <subcellularLocation>
        <location evidence="5">Membrane</location>
        <topology evidence="5">Single-pass membrane protein</topology>
    </subcellularLocation>
</comment>
<evidence type="ECO:0000313" key="7">
    <source>
        <dbReference type="EMBL" id="KAJ8980276.1"/>
    </source>
</evidence>
<keyword evidence="5" id="KW-1133">Transmembrane helix</keyword>
<dbReference type="PANTHER" id="PTHR48043:SF159">
    <property type="entry name" value="EG:EG0003.4 PROTEIN-RELATED"/>
    <property type="match status" value="1"/>
</dbReference>
<protein>
    <recommendedName>
        <fullName evidence="5">UDP-glucuronosyltransferase</fullName>
        <ecNumber evidence="5">2.4.1.17</ecNumber>
    </recommendedName>
</protein>
<dbReference type="EC" id="2.4.1.17" evidence="5"/>
<organism evidence="7 8">
    <name type="scientific">Molorchus minor</name>
    <dbReference type="NCBI Taxonomy" id="1323400"/>
    <lineage>
        <taxon>Eukaryota</taxon>
        <taxon>Metazoa</taxon>
        <taxon>Ecdysozoa</taxon>
        <taxon>Arthropoda</taxon>
        <taxon>Hexapoda</taxon>
        <taxon>Insecta</taxon>
        <taxon>Pterygota</taxon>
        <taxon>Neoptera</taxon>
        <taxon>Endopterygota</taxon>
        <taxon>Coleoptera</taxon>
        <taxon>Polyphaga</taxon>
        <taxon>Cucujiformia</taxon>
        <taxon>Chrysomeloidea</taxon>
        <taxon>Cerambycidae</taxon>
        <taxon>Lamiinae</taxon>
        <taxon>Monochamini</taxon>
        <taxon>Molorchus</taxon>
    </lineage>
</organism>
<dbReference type="InterPro" id="IPR002213">
    <property type="entry name" value="UDP_glucos_trans"/>
</dbReference>
<dbReference type="CDD" id="cd03784">
    <property type="entry name" value="GT1_Gtf-like"/>
    <property type="match status" value="1"/>
</dbReference>
<accession>A0ABQ9JQZ1</accession>
<sequence length="517" mass="59572">MVLKLFLIFLPLCCAAECFRILGIFPTPAASHFTLGFRLMKELVDRGHEVTMVSPYPQITPIENYTDVPVESISNVLAGFKKDFYKRESMWITTSTKFIHNMAYTLTEHLLSHENFQALLKSGKKYDLILMEYFLSDATIGVGKIFDAPVVLFSSLPSSAFTNHLFANPAPSSYVPFILSSYTGKMDFYERFYNLAHNMFDTFYKQFYMLPLHDKLLQTHISKNLDIYDVTRNVSLILLNSHPSVNEAIPHNPNMIEIGGFHISPTNKLSRELKAFMDSSTEGVILFSMGSNLQSSDLDQQKRRNLINCFKKIKEKVLWKFEDDDFEGLPDNVKLVKWLPQQDILAHRNTKAFISHGGMLSTTEAVYFGVPIIGIPIYGDQKGNIAKAVQYGYAVSLNVDDLSEAKLSWALDEILNNTRYTNTAKLHSRLMRDREVQPIDTAIFWLEYVIRHSEAQHMKSSGVDLQWYKRNMLDIIILLVIIDIVLFLIFYYIFKHIVHYTIKKIRSRTTNKYVKIK</sequence>
<evidence type="ECO:0000256" key="5">
    <source>
        <dbReference type="RuleBase" id="RU362059"/>
    </source>
</evidence>
<feature type="transmembrane region" description="Helical" evidence="5">
    <location>
        <begin position="475"/>
        <end position="494"/>
    </location>
</feature>
<evidence type="ECO:0000256" key="1">
    <source>
        <dbReference type="ARBA" id="ARBA00009995"/>
    </source>
</evidence>
<dbReference type="InterPro" id="IPR035595">
    <property type="entry name" value="UDP_glycos_trans_CS"/>
</dbReference>
<dbReference type="PROSITE" id="PS00375">
    <property type="entry name" value="UDPGT"/>
    <property type="match status" value="1"/>
</dbReference>
<proteinExistence type="inferred from homology"/>
<comment type="caution">
    <text evidence="7">The sequence shown here is derived from an EMBL/GenBank/DDBJ whole genome shotgun (WGS) entry which is preliminary data.</text>
</comment>
<keyword evidence="5" id="KW-0472">Membrane</keyword>
<comment type="catalytic activity">
    <reaction evidence="5">
        <text>glucuronate acceptor + UDP-alpha-D-glucuronate = acceptor beta-D-glucuronoside + UDP + H(+)</text>
        <dbReference type="Rhea" id="RHEA:21032"/>
        <dbReference type="ChEBI" id="CHEBI:15378"/>
        <dbReference type="ChEBI" id="CHEBI:58052"/>
        <dbReference type="ChEBI" id="CHEBI:58223"/>
        <dbReference type="ChEBI" id="CHEBI:132367"/>
        <dbReference type="ChEBI" id="CHEBI:132368"/>
        <dbReference type="EC" id="2.4.1.17"/>
    </reaction>
</comment>
<keyword evidence="8" id="KW-1185">Reference proteome</keyword>
<reference evidence="7" key="1">
    <citation type="journal article" date="2023" name="Insect Mol. Biol.">
        <title>Genome sequencing provides insights into the evolution of gene families encoding plant cell wall-degrading enzymes in longhorned beetles.</title>
        <authorList>
            <person name="Shin N.R."/>
            <person name="Okamura Y."/>
            <person name="Kirsch R."/>
            <person name="Pauchet Y."/>
        </authorList>
    </citation>
    <scope>NUCLEOTIDE SEQUENCE</scope>
    <source>
        <strain evidence="7">MMC_N1</strain>
    </source>
</reference>
<keyword evidence="2 4" id="KW-0328">Glycosyltransferase</keyword>
<evidence type="ECO:0000256" key="6">
    <source>
        <dbReference type="SAM" id="SignalP"/>
    </source>
</evidence>
<evidence type="ECO:0000256" key="3">
    <source>
        <dbReference type="ARBA" id="ARBA00022679"/>
    </source>
</evidence>
<feature type="chain" id="PRO_5045397161" description="UDP-glucuronosyltransferase" evidence="6">
    <location>
        <begin position="16"/>
        <end position="517"/>
    </location>
</feature>
<evidence type="ECO:0000313" key="8">
    <source>
        <dbReference type="Proteomes" id="UP001162164"/>
    </source>
</evidence>
<keyword evidence="6" id="KW-0732">Signal</keyword>
<dbReference type="Pfam" id="PF00201">
    <property type="entry name" value="UDPGT"/>
    <property type="match status" value="1"/>
</dbReference>
<keyword evidence="5" id="KW-0812">Transmembrane</keyword>
<comment type="similarity">
    <text evidence="1 4">Belongs to the UDP-glycosyltransferase family.</text>
</comment>
<dbReference type="EMBL" id="JAPWTJ010000269">
    <property type="protein sequence ID" value="KAJ8980276.1"/>
    <property type="molecule type" value="Genomic_DNA"/>
</dbReference>
<feature type="signal peptide" evidence="6">
    <location>
        <begin position="1"/>
        <end position="15"/>
    </location>
</feature>
<dbReference type="PANTHER" id="PTHR48043">
    <property type="entry name" value="EG:EG0003.4 PROTEIN-RELATED"/>
    <property type="match status" value="1"/>
</dbReference>
<dbReference type="SUPFAM" id="SSF53756">
    <property type="entry name" value="UDP-Glycosyltransferase/glycogen phosphorylase"/>
    <property type="match status" value="1"/>
</dbReference>
<dbReference type="Gene3D" id="3.40.50.2000">
    <property type="entry name" value="Glycogen Phosphorylase B"/>
    <property type="match status" value="2"/>
</dbReference>
<name>A0ABQ9JQZ1_9CUCU</name>
<dbReference type="Proteomes" id="UP001162164">
    <property type="component" value="Unassembled WGS sequence"/>
</dbReference>
<keyword evidence="3 4" id="KW-0808">Transferase</keyword>
<evidence type="ECO:0000256" key="4">
    <source>
        <dbReference type="RuleBase" id="RU003718"/>
    </source>
</evidence>
<gene>
    <name evidence="7" type="ORF">NQ317_005134</name>
</gene>
<dbReference type="InterPro" id="IPR050271">
    <property type="entry name" value="UDP-glycosyltransferase"/>
</dbReference>
<evidence type="ECO:0000256" key="2">
    <source>
        <dbReference type="ARBA" id="ARBA00022676"/>
    </source>
</evidence>